<dbReference type="Gene3D" id="2.130.10.10">
    <property type="entry name" value="YVTN repeat-like/Quinoprotein amine dehydrogenase"/>
    <property type="match status" value="1"/>
</dbReference>
<gene>
    <name evidence="1" type="ORF">S03H2_23893</name>
</gene>
<name>X1ELG0_9ZZZZ</name>
<organism evidence="1">
    <name type="scientific">marine sediment metagenome</name>
    <dbReference type="NCBI Taxonomy" id="412755"/>
    <lineage>
        <taxon>unclassified sequences</taxon>
        <taxon>metagenomes</taxon>
        <taxon>ecological metagenomes</taxon>
    </lineage>
</organism>
<dbReference type="SUPFAM" id="SSF50939">
    <property type="entry name" value="Sialidases"/>
    <property type="match status" value="1"/>
</dbReference>
<feature type="non-terminal residue" evidence="1">
    <location>
        <position position="1"/>
    </location>
</feature>
<dbReference type="InterPro" id="IPR036278">
    <property type="entry name" value="Sialidase_sf"/>
</dbReference>
<evidence type="ECO:0008006" key="2">
    <source>
        <dbReference type="Google" id="ProtNLM"/>
    </source>
</evidence>
<dbReference type="EMBL" id="BARU01013141">
    <property type="protein sequence ID" value="GAH33427.1"/>
    <property type="molecule type" value="Genomic_DNA"/>
</dbReference>
<dbReference type="Gene3D" id="2.60.40.4070">
    <property type="match status" value="1"/>
</dbReference>
<feature type="non-terminal residue" evidence="1">
    <location>
        <position position="213"/>
    </location>
</feature>
<dbReference type="AlphaFoldDB" id="X1ELG0"/>
<protein>
    <recommendedName>
        <fullName evidence="2">Sortilin N-terminal domain-containing protein</fullName>
    </recommendedName>
</protein>
<evidence type="ECO:0000313" key="1">
    <source>
        <dbReference type="EMBL" id="GAH33427.1"/>
    </source>
</evidence>
<accession>X1ELG0</accession>
<dbReference type="InterPro" id="IPR015943">
    <property type="entry name" value="WD40/YVTN_repeat-like_dom_sf"/>
</dbReference>
<comment type="caution">
    <text evidence="1">The sequence shown here is derived from an EMBL/GenBank/DDBJ whole genome shotgun (WGS) entry which is preliminary data.</text>
</comment>
<proteinExistence type="predicted"/>
<reference evidence="1" key="1">
    <citation type="journal article" date="2014" name="Front. Microbiol.">
        <title>High frequency of phylogenetically diverse reductive dehalogenase-homologous genes in deep subseafloor sedimentary metagenomes.</title>
        <authorList>
            <person name="Kawai M."/>
            <person name="Futagami T."/>
            <person name="Toyoda A."/>
            <person name="Takaki Y."/>
            <person name="Nishi S."/>
            <person name="Hori S."/>
            <person name="Arai W."/>
            <person name="Tsubouchi T."/>
            <person name="Morono Y."/>
            <person name="Uchiyama I."/>
            <person name="Ito T."/>
            <person name="Fujiyama A."/>
            <person name="Inagaki F."/>
            <person name="Takami H."/>
        </authorList>
    </citation>
    <scope>NUCLEOTIDE SEQUENCE</scope>
    <source>
        <strain evidence="1">Expedition CK06-06</strain>
    </source>
</reference>
<sequence length="213" mass="24455">TWKNITGDLPENAYVWVLREDPKNQKVIYAGTELGLYVSFTGGNEWMKLHMKNLPTVAVQDILIHSKENDLILGTHGRSIWIFDDVSFLQEISSDVLRKPANLFAVRPAIRYVSKPTRYGIGDKVFRGPNPSYGALITYYLQEKLDKKAEIKIEILDKSGKVIRDLKNFPREAGLNRIAWDLRFEAARPRRERKAEEDFFGRGPRGPQVLPDI</sequence>